<dbReference type="HOGENOM" id="CLU_1260588_0_0_7"/>
<evidence type="ECO:0000256" key="1">
    <source>
        <dbReference type="SAM" id="Coils"/>
    </source>
</evidence>
<reference evidence="3 4" key="1">
    <citation type="journal article" date="2012" name="Proc. Natl. Acad. Sci. U.S.A.">
        <title>Genome and physiology of a model Epsilonproteobacterium responsible for sulfide detoxification in marine oxygen depletion zones.</title>
        <authorList>
            <person name="Grote J."/>
            <person name="Schott T."/>
            <person name="Bruckner C.G."/>
            <person name="Glockner F.O."/>
            <person name="Jost G."/>
            <person name="Teeling H."/>
            <person name="Labrenz M."/>
            <person name="Jurgens K."/>
        </authorList>
    </citation>
    <scope>NUCLEOTIDE SEQUENCE [LARGE SCALE GENOMIC DNA]</scope>
    <source>
        <strain evidence="3 4">GD1</strain>
    </source>
</reference>
<sequence length="233" mass="24783">MGFGKILGLAALGVGAVAAAPFTGGGSLFGAATLGASLAGAGAIATGAGVAGAAAGAAWSRKDDENEQKKDEEISSLNKKAEKFQQAFEDAVNEFKGDKEYFNYIIACSAVGIAAANSDGEIVKEEIDEINEFVGGISNANYPKHVVEAIAKLIDNPPTLNEAISYMKHVQKSNHESIRDLIELVIEADGKVLEEEKAFLEAFNYAMKMVKYTAEREDNDNKFVNEIKERLSA</sequence>
<dbReference type="Gene3D" id="1.10.3680.10">
    <property type="entry name" value="TerB-like"/>
    <property type="match status" value="1"/>
</dbReference>
<feature type="transmembrane region" description="Helical" evidence="2">
    <location>
        <begin position="29"/>
        <end position="59"/>
    </location>
</feature>
<dbReference type="EMBL" id="AFRZ01000001">
    <property type="protein sequence ID" value="EHP28797.1"/>
    <property type="molecule type" value="Genomic_DNA"/>
</dbReference>
<protein>
    <recommendedName>
        <fullName evidence="5">Co-chaperone DjlA N-terminal domain-containing protein</fullName>
    </recommendedName>
</protein>
<dbReference type="SUPFAM" id="SSF158682">
    <property type="entry name" value="TerB-like"/>
    <property type="match status" value="1"/>
</dbReference>
<dbReference type="CDD" id="cd07177">
    <property type="entry name" value="terB_like"/>
    <property type="match status" value="1"/>
</dbReference>
<keyword evidence="2" id="KW-1133">Transmembrane helix</keyword>
<keyword evidence="1" id="KW-0175">Coiled coil</keyword>
<dbReference type="PATRIC" id="fig|929558.5.peg.270"/>
<keyword evidence="4" id="KW-1185">Reference proteome</keyword>
<comment type="caution">
    <text evidence="3">The sequence shown here is derived from an EMBL/GenBank/DDBJ whole genome shotgun (WGS) entry which is preliminary data.</text>
</comment>
<evidence type="ECO:0000313" key="4">
    <source>
        <dbReference type="Proteomes" id="UP000006431"/>
    </source>
</evidence>
<feature type="coiled-coil region" evidence="1">
    <location>
        <begin position="67"/>
        <end position="94"/>
    </location>
</feature>
<evidence type="ECO:0000256" key="2">
    <source>
        <dbReference type="SAM" id="Phobius"/>
    </source>
</evidence>
<keyword evidence="2" id="KW-0472">Membrane</keyword>
<dbReference type="eggNOG" id="ENOG5031A3P">
    <property type="taxonomic scope" value="Bacteria"/>
</dbReference>
<dbReference type="AlphaFoldDB" id="B6BL59"/>
<evidence type="ECO:0008006" key="5">
    <source>
        <dbReference type="Google" id="ProtNLM"/>
    </source>
</evidence>
<dbReference type="RefSeq" id="WP_008338538.1">
    <property type="nucleotide sequence ID" value="NZ_AFRZ01000001.1"/>
</dbReference>
<gene>
    <name evidence="3" type="ORF">SMGD1_0270</name>
</gene>
<keyword evidence="2" id="KW-0812">Transmembrane</keyword>
<dbReference type="Proteomes" id="UP000006431">
    <property type="component" value="Unassembled WGS sequence"/>
</dbReference>
<dbReference type="InterPro" id="IPR029024">
    <property type="entry name" value="TerB-like"/>
</dbReference>
<proteinExistence type="predicted"/>
<organism evidence="3 4">
    <name type="scientific">Sulfurimonas gotlandica (strain DSM 19862 / JCM 16533 / GD1)</name>
    <dbReference type="NCBI Taxonomy" id="929558"/>
    <lineage>
        <taxon>Bacteria</taxon>
        <taxon>Pseudomonadati</taxon>
        <taxon>Campylobacterota</taxon>
        <taxon>Epsilonproteobacteria</taxon>
        <taxon>Campylobacterales</taxon>
        <taxon>Sulfurimonadaceae</taxon>
        <taxon>Sulfurimonas</taxon>
    </lineage>
</organism>
<dbReference type="OrthoDB" id="5368640at2"/>
<accession>H1FTM1</accession>
<accession>B6BL59</accession>
<evidence type="ECO:0000313" key="3">
    <source>
        <dbReference type="EMBL" id="EHP28797.1"/>
    </source>
</evidence>
<name>B6BL59_SULGG</name>